<organism evidence="2 3">
    <name type="scientific">Cardamine amara subsp. amara</name>
    <dbReference type="NCBI Taxonomy" id="228776"/>
    <lineage>
        <taxon>Eukaryota</taxon>
        <taxon>Viridiplantae</taxon>
        <taxon>Streptophyta</taxon>
        <taxon>Embryophyta</taxon>
        <taxon>Tracheophyta</taxon>
        <taxon>Spermatophyta</taxon>
        <taxon>Magnoliopsida</taxon>
        <taxon>eudicotyledons</taxon>
        <taxon>Gunneridae</taxon>
        <taxon>Pentapetalae</taxon>
        <taxon>rosids</taxon>
        <taxon>malvids</taxon>
        <taxon>Brassicales</taxon>
        <taxon>Brassicaceae</taxon>
        <taxon>Cardamineae</taxon>
        <taxon>Cardamine</taxon>
    </lineage>
</organism>
<comment type="caution">
    <text evidence="2">The sequence shown here is derived from an EMBL/GenBank/DDBJ whole genome shotgun (WGS) entry which is preliminary data.</text>
</comment>
<name>A0ABD0ZHM3_CARAN</name>
<dbReference type="AlphaFoldDB" id="A0ABD0ZHM3"/>
<accession>A0ABD0ZHM3</accession>
<sequence>MVSGMRGTRKRPNWINKTIWETMCACWDTEEAKKMSQIYSDARMSELDGLGPHIHLSGPKSYNQIQQDLEEELGRPVNLGEVFMKTHTRPDGTYVDIKAEKIAQTYAKNGQEKLAELETEAYTLSDCASRARDLTVDDYTTIFLQSTEKDSRGTPYGVGSLKDTLLYGKRKQPGDTSSFVAIQEKLKEAQRKIEEQAAYNERLEAEHSRAAAEHSRAVAEQKDKIENLSMVEKYLRQTDPQYLDVVATQSAAPQGTPPPAAS</sequence>
<keyword evidence="3" id="KW-1185">Reference proteome</keyword>
<evidence type="ECO:0000256" key="1">
    <source>
        <dbReference type="SAM" id="Coils"/>
    </source>
</evidence>
<evidence type="ECO:0000313" key="3">
    <source>
        <dbReference type="Proteomes" id="UP001558713"/>
    </source>
</evidence>
<protein>
    <submittedName>
        <fullName evidence="2">Transposase-like protein</fullName>
    </submittedName>
</protein>
<gene>
    <name evidence="2" type="ORF">V5N11_027830</name>
</gene>
<evidence type="ECO:0000313" key="2">
    <source>
        <dbReference type="EMBL" id="KAL1193973.1"/>
    </source>
</evidence>
<dbReference type="EMBL" id="JBANAX010000771">
    <property type="protein sequence ID" value="KAL1193973.1"/>
    <property type="molecule type" value="Genomic_DNA"/>
</dbReference>
<reference evidence="2 3" key="1">
    <citation type="submission" date="2024-04" db="EMBL/GenBank/DDBJ databases">
        <title>Genome assembly C_amara_ONT_v2.</title>
        <authorList>
            <person name="Yant L."/>
            <person name="Moore C."/>
            <person name="Slenker M."/>
        </authorList>
    </citation>
    <scope>NUCLEOTIDE SEQUENCE [LARGE SCALE GENOMIC DNA]</scope>
    <source>
        <tissue evidence="2">Leaf</tissue>
    </source>
</reference>
<dbReference type="Proteomes" id="UP001558713">
    <property type="component" value="Unassembled WGS sequence"/>
</dbReference>
<feature type="coiled-coil region" evidence="1">
    <location>
        <begin position="186"/>
        <end position="220"/>
    </location>
</feature>
<proteinExistence type="predicted"/>
<dbReference type="Pfam" id="PF03004">
    <property type="entry name" value="Transposase_24"/>
    <property type="match status" value="1"/>
</dbReference>
<keyword evidence="1" id="KW-0175">Coiled coil</keyword>
<dbReference type="InterPro" id="IPR004252">
    <property type="entry name" value="Probable_transposase_24"/>
</dbReference>